<name>A0A0P1KY14_9SACH</name>
<dbReference type="EMBL" id="LN890542">
    <property type="protein sequence ID" value="CUS21045.1"/>
    <property type="molecule type" value="Genomic_DNA"/>
</dbReference>
<dbReference type="Pfam" id="PF01933">
    <property type="entry name" value="CofD"/>
    <property type="match status" value="1"/>
</dbReference>
<evidence type="ECO:0000313" key="2">
    <source>
        <dbReference type="EMBL" id="CUS21045.1"/>
    </source>
</evidence>
<dbReference type="PANTHER" id="PTHR31240">
    <property type="entry name" value="MATERNAL EFFECT EMBRYO ARREST 18"/>
    <property type="match status" value="1"/>
</dbReference>
<dbReference type="AlphaFoldDB" id="A0A0P1KY14"/>
<dbReference type="PANTHER" id="PTHR31240:SF0">
    <property type="entry name" value="MATERNAL EFFECT EMBRYO ARREST 18"/>
    <property type="match status" value="1"/>
</dbReference>
<evidence type="ECO:0000313" key="3">
    <source>
        <dbReference type="Proteomes" id="UP000236544"/>
    </source>
</evidence>
<dbReference type="InterPro" id="IPR038136">
    <property type="entry name" value="CofD-like_dom_sf"/>
</dbReference>
<gene>
    <name evidence="2" type="ORF">LAQU0_S02e04566g</name>
</gene>
<sequence>MNIVVLSGGTAANALLPAFESVSRELCFMLPISDNGGSTSEILRVVGGPAIGDVRSRLVRLIHDDALARLLGYRLPNEFVAAKQEWNSIVDGTHDVWVDFPSEVKDICRSFLVHMQGELLKKHKSSAPFQFEKASIGNLFLTGVRLFLGSLDASIELTHRVCRCDEHISVVPCINTNHTHHISALLQNGDVITGQSQISHPSSQKLKSARRLRAATPTLCAPNASTDSLVVPESFVHLRVQDTSHDGGDSSHEQTSHAENVSLSYSSSSEEDEDHEEYAYAGYIHPELKLSQLHFDKLDISEDQLLPAPVRRIFYINPYGEEVLPRGNSRAIGKLKTFDMIVYSVGSVVTSLLPIVILGNVAETIAENSHANKVLLINNKYDRETFGLNGADIVQLVVDSMNRAVHNHRRRRKSNKSESAGDKTIWNKFVTDVVYLERGEIPVDTRTLNAQGVRTHAVDSDIFDNHMLANVLSSLQN</sequence>
<organism evidence="2 3">
    <name type="scientific">Lachancea quebecensis</name>
    <dbReference type="NCBI Taxonomy" id="1654605"/>
    <lineage>
        <taxon>Eukaryota</taxon>
        <taxon>Fungi</taxon>
        <taxon>Dikarya</taxon>
        <taxon>Ascomycota</taxon>
        <taxon>Saccharomycotina</taxon>
        <taxon>Saccharomycetes</taxon>
        <taxon>Saccharomycetales</taxon>
        <taxon>Saccharomycetaceae</taxon>
        <taxon>Lachancea</taxon>
    </lineage>
</organism>
<dbReference type="Proteomes" id="UP000236544">
    <property type="component" value="Unassembled WGS sequence"/>
</dbReference>
<reference evidence="3" key="1">
    <citation type="submission" date="2015-10" db="EMBL/GenBank/DDBJ databases">
        <authorList>
            <person name="Devillers H."/>
        </authorList>
    </citation>
    <scope>NUCLEOTIDE SEQUENCE [LARGE SCALE GENOMIC DNA]</scope>
</reference>
<dbReference type="Gene3D" id="3.40.50.10680">
    <property type="entry name" value="CofD-like domains"/>
    <property type="match status" value="1"/>
</dbReference>
<feature type="region of interest" description="Disordered" evidence="1">
    <location>
        <begin position="242"/>
        <end position="270"/>
    </location>
</feature>
<protein>
    <submittedName>
        <fullName evidence="2">LAQU0S02e04566g1_1</fullName>
    </submittedName>
</protein>
<feature type="compositionally biased region" description="Basic and acidic residues" evidence="1">
    <location>
        <begin position="242"/>
        <end position="256"/>
    </location>
</feature>
<dbReference type="SUPFAM" id="SSF142338">
    <property type="entry name" value="CofD-like"/>
    <property type="match status" value="1"/>
</dbReference>
<proteinExistence type="predicted"/>
<dbReference type="GO" id="GO:0043743">
    <property type="term" value="F:LPPG:FO 2-phospho-L-lactate transferase activity"/>
    <property type="evidence" value="ECO:0007669"/>
    <property type="project" value="InterPro"/>
</dbReference>
<dbReference type="OrthoDB" id="10267139at2759"/>
<accession>A0A0P1KY14</accession>
<dbReference type="InterPro" id="IPR002882">
    <property type="entry name" value="CofD"/>
</dbReference>
<keyword evidence="3" id="KW-1185">Reference proteome</keyword>
<evidence type="ECO:0000256" key="1">
    <source>
        <dbReference type="SAM" id="MobiDB-lite"/>
    </source>
</evidence>